<evidence type="ECO:0000313" key="3">
    <source>
        <dbReference type="EMBL" id="CAJ0944873.1"/>
    </source>
</evidence>
<dbReference type="InterPro" id="IPR058912">
    <property type="entry name" value="HTH_animal"/>
</dbReference>
<keyword evidence="4" id="KW-1185">Reference proteome</keyword>
<name>A0ABN9LLB3_9NEOB</name>
<organism evidence="3 4">
    <name type="scientific">Ranitomeya imitator</name>
    <name type="common">mimic poison frog</name>
    <dbReference type="NCBI Taxonomy" id="111125"/>
    <lineage>
        <taxon>Eukaryota</taxon>
        <taxon>Metazoa</taxon>
        <taxon>Chordata</taxon>
        <taxon>Craniata</taxon>
        <taxon>Vertebrata</taxon>
        <taxon>Euteleostomi</taxon>
        <taxon>Amphibia</taxon>
        <taxon>Batrachia</taxon>
        <taxon>Anura</taxon>
        <taxon>Neobatrachia</taxon>
        <taxon>Hyloidea</taxon>
        <taxon>Dendrobatidae</taxon>
        <taxon>Dendrobatinae</taxon>
        <taxon>Ranitomeya</taxon>
    </lineage>
</organism>
<dbReference type="PANTHER" id="PTHR21301:SF13">
    <property type="match status" value="1"/>
</dbReference>
<evidence type="ECO:0000259" key="2">
    <source>
        <dbReference type="Pfam" id="PF26215"/>
    </source>
</evidence>
<evidence type="ECO:0000313" key="4">
    <source>
        <dbReference type="Proteomes" id="UP001176940"/>
    </source>
</evidence>
<dbReference type="Pfam" id="PF26215">
    <property type="entry name" value="HTH_animal"/>
    <property type="match status" value="1"/>
</dbReference>
<sequence length="457" mass="52914">MPSFVVEDIPFKTKWEEACNLCSKSFIELLIGNNKKSMDKLDSEIESTRKKLFETLTSAEMETLNKDIENQFVIWEKEVKDIKMRKFQRDLQDFNDGTVYRWQQTTSRSRNITRSSSLSSVSSREEEGGVRTGTRLYNLRHNSNRRRGNNYKRKDKYMDSPSTSKLQVINLSDVVLTEPQIEVLSLGLSFSPTASFDLFSVMKDLNLFARKLVLKKLHEKSNFGEEWTEQELETINILEDLSNEQDTSGTEQDLLAFLDILNDNEINVRLTCKYSQTSVEFLDVLVNRGMNDQIETNVHRKETAVNSLLHASSSHPKPLINGIPTGQFLRIKRICSNNDSFKAQAEALSTRFVNRGYSKRCIKRGWKKANSTRREDLLQPRIKSQVDSKVRFISTYSDKWPNVKQALNKYWPMLTTDRTLTKYLSEQPSITYRRSHNLKDLLVHSYHTGQTPGKTFG</sequence>
<protein>
    <recommendedName>
        <fullName evidence="2">Helix-turn-helix domain-containing protein</fullName>
    </recommendedName>
</protein>
<comment type="caution">
    <text evidence="3">The sequence shown here is derived from an EMBL/GenBank/DDBJ whole genome shotgun (WGS) entry which is preliminary data.</text>
</comment>
<dbReference type="Proteomes" id="UP001176940">
    <property type="component" value="Unassembled WGS sequence"/>
</dbReference>
<gene>
    <name evidence="3" type="ORF">RIMI_LOCUS10615015</name>
</gene>
<feature type="domain" description="Helix-turn-helix" evidence="2">
    <location>
        <begin position="308"/>
        <end position="365"/>
    </location>
</feature>
<accession>A0ABN9LLB3</accession>
<reference evidence="3" key="1">
    <citation type="submission" date="2023-07" db="EMBL/GenBank/DDBJ databases">
        <authorList>
            <person name="Stuckert A."/>
        </authorList>
    </citation>
    <scope>NUCLEOTIDE SEQUENCE</scope>
</reference>
<proteinExistence type="predicted"/>
<dbReference type="EMBL" id="CAUEEQ010023116">
    <property type="protein sequence ID" value="CAJ0944873.1"/>
    <property type="molecule type" value="Genomic_DNA"/>
</dbReference>
<feature type="region of interest" description="Disordered" evidence="1">
    <location>
        <begin position="113"/>
        <end position="133"/>
    </location>
</feature>
<evidence type="ECO:0000256" key="1">
    <source>
        <dbReference type="SAM" id="MobiDB-lite"/>
    </source>
</evidence>
<feature type="compositionally biased region" description="Low complexity" evidence="1">
    <location>
        <begin position="113"/>
        <end position="122"/>
    </location>
</feature>
<dbReference type="PANTHER" id="PTHR21301">
    <property type="entry name" value="REVERSE TRANSCRIPTASE"/>
    <property type="match status" value="1"/>
</dbReference>